<sequence length="185" mass="20687">MALAALLRSAARPEAIRSALRLGSIQLKNPTLVKQTFNLSQFTKQGLNAIALQKSTNLIPRISNQQIRQAHMDHGLLWTVERVWAVALLGIVPLTFLAPSTLMDDIFAISVIIHNHWGLEAVVIDYVRPVIFGNTIPKLSLIVLYMFSIAVLGGLLYFNHNDIGIGNGVRKLWNIRDKHYCILIK</sequence>
<dbReference type="Gene3D" id="1.20.1300.10">
    <property type="entry name" value="Fumarate reductase/succinate dehydrogenase, transmembrane subunit"/>
    <property type="match status" value="1"/>
</dbReference>
<dbReference type="AlphaFoldDB" id="A0AAW1KLG2"/>
<evidence type="ECO:0000313" key="14">
    <source>
        <dbReference type="Proteomes" id="UP001458880"/>
    </source>
</evidence>
<dbReference type="GO" id="GO:0005743">
    <property type="term" value="C:mitochondrial inner membrane"/>
    <property type="evidence" value="ECO:0007669"/>
    <property type="project" value="UniProtKB-SubCell"/>
</dbReference>
<keyword evidence="5 12" id="KW-0999">Mitochondrion inner membrane</keyword>
<gene>
    <name evidence="13" type="ORF">QE152_g22163</name>
</gene>
<evidence type="ECO:0000256" key="3">
    <source>
        <dbReference type="ARBA" id="ARBA00022448"/>
    </source>
</evidence>
<evidence type="ECO:0000256" key="2">
    <source>
        <dbReference type="ARBA" id="ARBA00007294"/>
    </source>
</evidence>
<keyword evidence="11" id="KW-0408">Iron</keyword>
<evidence type="ECO:0000256" key="11">
    <source>
        <dbReference type="PIRSR" id="PIRSR607992-2"/>
    </source>
</evidence>
<dbReference type="PANTHER" id="PTHR13337">
    <property type="entry name" value="SUCCINATE DEHYDROGENASE"/>
    <property type="match status" value="1"/>
</dbReference>
<name>A0AAW1KLG2_POPJA</name>
<reference evidence="13 14" key="1">
    <citation type="journal article" date="2024" name="BMC Genomics">
        <title>De novo assembly and annotation of Popillia japonica's genome with initial clues to its potential as an invasive pest.</title>
        <authorList>
            <person name="Cucini C."/>
            <person name="Boschi S."/>
            <person name="Funari R."/>
            <person name="Cardaioli E."/>
            <person name="Iannotti N."/>
            <person name="Marturano G."/>
            <person name="Paoli F."/>
            <person name="Bruttini M."/>
            <person name="Carapelli A."/>
            <person name="Frati F."/>
            <person name="Nardi F."/>
        </authorList>
    </citation>
    <scope>NUCLEOTIDE SEQUENCE [LARGE SCALE GENOMIC DNA]</scope>
    <source>
        <strain evidence="13">DMR45628</strain>
    </source>
</reference>
<dbReference type="Proteomes" id="UP001458880">
    <property type="component" value="Unassembled WGS sequence"/>
</dbReference>
<comment type="subcellular location">
    <subcellularLocation>
        <location evidence="1 12">Mitochondrion inner membrane</location>
        <topology evidence="1 12">Multi-pass membrane protein</topology>
    </subcellularLocation>
</comment>
<evidence type="ECO:0000256" key="1">
    <source>
        <dbReference type="ARBA" id="ARBA00004448"/>
    </source>
</evidence>
<evidence type="ECO:0000256" key="9">
    <source>
        <dbReference type="ARBA" id="ARBA00023136"/>
    </source>
</evidence>
<feature type="binding site" description="axial binding residue" evidence="11">
    <location>
        <position position="114"/>
    </location>
    <ligand>
        <name>heme b</name>
        <dbReference type="ChEBI" id="CHEBI:60344"/>
        <note>ligand shared with SDHC</note>
    </ligand>
    <ligandPart>
        <name>Fe</name>
        <dbReference type="ChEBI" id="CHEBI:18248"/>
    </ligandPart>
</feature>
<organism evidence="13 14">
    <name type="scientific">Popillia japonica</name>
    <name type="common">Japanese beetle</name>
    <dbReference type="NCBI Taxonomy" id="7064"/>
    <lineage>
        <taxon>Eukaryota</taxon>
        <taxon>Metazoa</taxon>
        <taxon>Ecdysozoa</taxon>
        <taxon>Arthropoda</taxon>
        <taxon>Hexapoda</taxon>
        <taxon>Insecta</taxon>
        <taxon>Pterygota</taxon>
        <taxon>Neoptera</taxon>
        <taxon>Endopterygota</taxon>
        <taxon>Coleoptera</taxon>
        <taxon>Polyphaga</taxon>
        <taxon>Scarabaeiformia</taxon>
        <taxon>Scarabaeidae</taxon>
        <taxon>Rutelinae</taxon>
        <taxon>Popillia</taxon>
    </lineage>
</organism>
<feature type="transmembrane region" description="Helical" evidence="12">
    <location>
        <begin position="75"/>
        <end position="94"/>
    </location>
</feature>
<protein>
    <recommendedName>
        <fullName evidence="12">Succinate dehydrogenase [ubiquinone] cytochrome b small subunit</fullName>
    </recommendedName>
</protein>
<dbReference type="GO" id="GO:0048039">
    <property type="term" value="F:ubiquinone binding"/>
    <property type="evidence" value="ECO:0007669"/>
    <property type="project" value="TreeGrafter"/>
</dbReference>
<dbReference type="GO" id="GO:0046872">
    <property type="term" value="F:metal ion binding"/>
    <property type="evidence" value="ECO:0007669"/>
    <property type="project" value="UniProtKB-KW"/>
</dbReference>
<keyword evidence="7 12" id="KW-1133">Transmembrane helix</keyword>
<comment type="caution">
    <text evidence="13">The sequence shown here is derived from an EMBL/GenBank/DDBJ whole genome shotgun (WGS) entry which is preliminary data.</text>
</comment>
<evidence type="ECO:0000256" key="8">
    <source>
        <dbReference type="ARBA" id="ARBA00023128"/>
    </source>
</evidence>
<dbReference type="Pfam" id="PF05328">
    <property type="entry name" value="CybS"/>
    <property type="match status" value="1"/>
</dbReference>
<keyword evidence="12" id="KW-0349">Heme</keyword>
<dbReference type="PANTHER" id="PTHR13337:SF2">
    <property type="entry name" value="SUCCINATE DEHYDROGENASE [UBIQUINONE] CYTOCHROME B SMALL SUBUNIT, MITOCHONDRIAL"/>
    <property type="match status" value="1"/>
</dbReference>
<evidence type="ECO:0000256" key="12">
    <source>
        <dbReference type="RuleBase" id="RU364031"/>
    </source>
</evidence>
<evidence type="ECO:0000256" key="5">
    <source>
        <dbReference type="ARBA" id="ARBA00022792"/>
    </source>
</evidence>
<keyword evidence="4 12" id="KW-0812">Transmembrane</keyword>
<evidence type="ECO:0000313" key="13">
    <source>
        <dbReference type="EMBL" id="KAK9720384.1"/>
    </source>
</evidence>
<keyword evidence="11 12" id="KW-0479">Metal-binding</keyword>
<proteinExistence type="inferred from homology"/>
<evidence type="ECO:0000256" key="7">
    <source>
        <dbReference type="ARBA" id="ARBA00022989"/>
    </source>
</evidence>
<evidence type="ECO:0000256" key="4">
    <source>
        <dbReference type="ARBA" id="ARBA00022692"/>
    </source>
</evidence>
<evidence type="ECO:0000256" key="10">
    <source>
        <dbReference type="PIRSR" id="PIRSR607992-1"/>
    </source>
</evidence>
<dbReference type="CDD" id="cd03496">
    <property type="entry name" value="SQR_TypeC_CybS"/>
    <property type="match status" value="1"/>
</dbReference>
<comment type="function">
    <text evidence="12">Membrane-anchoring subunit of succinate dehydrogenase (SDH) that is involved in complex II of the mitochondrial electron transport chain and is responsible for transferring electrons from succinate to ubiquinone (coenzyme Q).</text>
</comment>
<keyword evidence="8 12" id="KW-0496">Mitochondrion</keyword>
<keyword evidence="12" id="KW-0249">Electron transport</keyword>
<comment type="similarity">
    <text evidence="2 12">Belongs to the CybS family.</text>
</comment>
<keyword evidence="3 12" id="KW-0813">Transport</keyword>
<keyword evidence="9 12" id="KW-0472">Membrane</keyword>
<keyword evidence="6 12" id="KW-0809">Transit peptide</keyword>
<feature type="transmembrane region" description="Helical" evidence="12">
    <location>
        <begin position="139"/>
        <end position="158"/>
    </location>
</feature>
<comment type="caution">
    <text evidence="12">Lacks conserved residue(s) required for the propagation of feature annotation.</text>
</comment>
<evidence type="ECO:0000256" key="6">
    <source>
        <dbReference type="ARBA" id="ARBA00022946"/>
    </source>
</evidence>
<dbReference type="GO" id="GO:0006121">
    <property type="term" value="P:mitochondrial electron transport, succinate to ubiquinone"/>
    <property type="evidence" value="ECO:0007669"/>
    <property type="project" value="TreeGrafter"/>
</dbReference>
<accession>A0AAW1KLG2</accession>
<keyword evidence="14" id="KW-1185">Reference proteome</keyword>
<dbReference type="InterPro" id="IPR034804">
    <property type="entry name" value="SQR/QFR_C/D"/>
</dbReference>
<dbReference type="GO" id="GO:0020037">
    <property type="term" value="F:heme binding"/>
    <property type="evidence" value="ECO:0007669"/>
    <property type="project" value="TreeGrafter"/>
</dbReference>
<keyword evidence="12" id="KW-0816">Tricarboxylic acid cycle</keyword>
<dbReference type="GO" id="GO:0006099">
    <property type="term" value="P:tricarboxylic acid cycle"/>
    <property type="evidence" value="ECO:0007669"/>
    <property type="project" value="UniProtKB-KW"/>
</dbReference>
<dbReference type="InterPro" id="IPR007992">
    <property type="entry name" value="CybS"/>
</dbReference>
<dbReference type="EMBL" id="JASPKY010000211">
    <property type="protein sequence ID" value="KAK9720384.1"/>
    <property type="molecule type" value="Genomic_DNA"/>
</dbReference>
<feature type="binding site" evidence="10">
    <location>
        <position position="126"/>
    </location>
    <ligand>
        <name>a ubiquinone</name>
        <dbReference type="ChEBI" id="CHEBI:16389"/>
        <note>ligand shared with IP/SDHB</note>
    </ligand>
</feature>